<dbReference type="Proteomes" id="UP000607653">
    <property type="component" value="Unassembled WGS sequence"/>
</dbReference>
<keyword evidence="1" id="KW-0472">Membrane</keyword>
<proteinExistence type="predicted"/>
<accession>A0A822YUY0</accession>
<comment type="caution">
    <text evidence="2">The sequence shown here is derived from an EMBL/GenBank/DDBJ whole genome shotgun (WGS) entry which is preliminary data.</text>
</comment>
<dbReference type="EMBL" id="DUZY01000004">
    <property type="protein sequence ID" value="DAD34905.1"/>
    <property type="molecule type" value="Genomic_DNA"/>
</dbReference>
<gene>
    <name evidence="2" type="ORF">HUJ06_005545</name>
</gene>
<sequence>MVKIFPRCAVHGKNETLDGKLGDPPIIDMPYSLDFLVSMNLYVCVILYHIFVFDFFSFFSLFGSHLLLKYVQTELYYWR</sequence>
<protein>
    <submittedName>
        <fullName evidence="2">Uncharacterized protein</fullName>
    </submittedName>
</protein>
<name>A0A822YUY0_NELNU</name>
<keyword evidence="3" id="KW-1185">Reference proteome</keyword>
<organism evidence="2 3">
    <name type="scientific">Nelumbo nucifera</name>
    <name type="common">Sacred lotus</name>
    <dbReference type="NCBI Taxonomy" id="4432"/>
    <lineage>
        <taxon>Eukaryota</taxon>
        <taxon>Viridiplantae</taxon>
        <taxon>Streptophyta</taxon>
        <taxon>Embryophyta</taxon>
        <taxon>Tracheophyta</taxon>
        <taxon>Spermatophyta</taxon>
        <taxon>Magnoliopsida</taxon>
        <taxon>Proteales</taxon>
        <taxon>Nelumbonaceae</taxon>
        <taxon>Nelumbo</taxon>
    </lineage>
</organism>
<keyword evidence="1" id="KW-0812">Transmembrane</keyword>
<evidence type="ECO:0000313" key="2">
    <source>
        <dbReference type="EMBL" id="DAD34905.1"/>
    </source>
</evidence>
<evidence type="ECO:0000313" key="3">
    <source>
        <dbReference type="Proteomes" id="UP000607653"/>
    </source>
</evidence>
<dbReference type="AlphaFoldDB" id="A0A822YUY0"/>
<reference evidence="2 3" key="1">
    <citation type="journal article" date="2020" name="Mol. Biol. Evol.">
        <title>Distinct Expression and Methylation Patterns for Genes with Different Fates following a Single Whole-Genome Duplication in Flowering Plants.</title>
        <authorList>
            <person name="Shi T."/>
            <person name="Rahmani R.S."/>
            <person name="Gugger P.F."/>
            <person name="Wang M."/>
            <person name="Li H."/>
            <person name="Zhang Y."/>
            <person name="Li Z."/>
            <person name="Wang Q."/>
            <person name="Van de Peer Y."/>
            <person name="Marchal K."/>
            <person name="Chen J."/>
        </authorList>
    </citation>
    <scope>NUCLEOTIDE SEQUENCE [LARGE SCALE GENOMIC DNA]</scope>
    <source>
        <tissue evidence="2">Leaf</tissue>
    </source>
</reference>
<evidence type="ECO:0000256" key="1">
    <source>
        <dbReference type="SAM" id="Phobius"/>
    </source>
</evidence>
<keyword evidence="1" id="KW-1133">Transmembrane helix</keyword>
<feature type="transmembrane region" description="Helical" evidence="1">
    <location>
        <begin position="39"/>
        <end position="62"/>
    </location>
</feature>